<dbReference type="GO" id="GO:0030286">
    <property type="term" value="C:dynein complex"/>
    <property type="evidence" value="ECO:0007669"/>
    <property type="project" value="UniProtKB-KW"/>
</dbReference>
<dbReference type="InterPro" id="IPR041228">
    <property type="entry name" value="Dynein_C"/>
</dbReference>
<dbReference type="FunFam" id="1.20.920.20:FF:000006">
    <property type="entry name" value="Dynein, axonemal, heavy chain 6"/>
    <property type="match status" value="1"/>
</dbReference>
<dbReference type="FunFam" id="1.20.1270.280:FF:000001">
    <property type="entry name" value="dynein heavy chain 7, axonemal"/>
    <property type="match status" value="1"/>
</dbReference>
<keyword evidence="12" id="KW-0206">Cytoskeleton</keyword>
<evidence type="ECO:0000256" key="10">
    <source>
        <dbReference type="ARBA" id="ARBA00023069"/>
    </source>
</evidence>
<comment type="similarity">
    <text evidence="3">Belongs to the dynein heavy chain family.</text>
</comment>
<evidence type="ECO:0000259" key="24">
    <source>
        <dbReference type="Pfam" id="PF18199"/>
    </source>
</evidence>
<dbReference type="OMA" id="KIWRRIM"/>
<feature type="coiled-coil region" evidence="14">
    <location>
        <begin position="2313"/>
        <end position="2346"/>
    </location>
</feature>
<dbReference type="InterPro" id="IPR041589">
    <property type="entry name" value="DNAH3_AAA_lid_1"/>
</dbReference>
<keyword evidence="9 14" id="KW-0175">Coiled coil</keyword>
<dbReference type="GO" id="GO:0045505">
    <property type="term" value="F:dynein intermediate chain binding"/>
    <property type="evidence" value="ECO:0007669"/>
    <property type="project" value="InterPro"/>
</dbReference>
<dbReference type="Gene3D" id="6.10.140.1060">
    <property type="match status" value="1"/>
</dbReference>
<dbReference type="InterPro" id="IPR043157">
    <property type="entry name" value="Dynein_AAA1S"/>
</dbReference>
<evidence type="ECO:0008006" key="28">
    <source>
        <dbReference type="Google" id="ProtNLM"/>
    </source>
</evidence>
<feature type="domain" description="Dynein heavy chain hydrolytic ATP-binding dynein motor region" evidence="17">
    <location>
        <begin position="1091"/>
        <end position="1417"/>
    </location>
</feature>
<evidence type="ECO:0000256" key="5">
    <source>
        <dbReference type="ARBA" id="ARBA00022701"/>
    </source>
</evidence>
<feature type="domain" description="Dynein heavy chain 3 AAA+ lid" evidence="22">
    <location>
        <begin position="1923"/>
        <end position="2012"/>
    </location>
</feature>
<dbReference type="FunFam" id="1.10.8.710:FF:000004">
    <property type="entry name" value="Dynein axonemal heavy chain 6"/>
    <property type="match status" value="1"/>
</dbReference>
<keyword evidence="11" id="KW-0505">Motor protein</keyword>
<dbReference type="GO" id="GO:0005874">
    <property type="term" value="C:microtubule"/>
    <property type="evidence" value="ECO:0007669"/>
    <property type="project" value="UniProtKB-KW"/>
</dbReference>
<dbReference type="EMBL" id="JH992973">
    <property type="protein sequence ID" value="EKX52235.1"/>
    <property type="molecule type" value="Genomic_DNA"/>
</dbReference>
<dbReference type="eggNOG" id="KOG3595">
    <property type="taxonomic scope" value="Eukaryota"/>
</dbReference>
<dbReference type="FunFam" id="1.10.8.1220:FF:000001">
    <property type="entry name" value="Dynein axonemal heavy chain 5"/>
    <property type="match status" value="1"/>
</dbReference>
<evidence type="ECO:0000256" key="1">
    <source>
        <dbReference type="ARBA" id="ARBA00004229"/>
    </source>
</evidence>
<dbReference type="Pfam" id="PF03028">
    <property type="entry name" value="Dynein_heavy"/>
    <property type="match status" value="1"/>
</dbReference>
<evidence type="ECO:0000256" key="11">
    <source>
        <dbReference type="ARBA" id="ARBA00023175"/>
    </source>
</evidence>
<dbReference type="Gene3D" id="1.10.8.710">
    <property type="match status" value="1"/>
</dbReference>
<dbReference type="GO" id="GO:0003341">
    <property type="term" value="P:cilium movement"/>
    <property type="evidence" value="ECO:0007669"/>
    <property type="project" value="UniProtKB-ARBA"/>
</dbReference>
<feature type="coiled-coil region" evidence="14">
    <location>
        <begin position="2820"/>
        <end position="2851"/>
    </location>
</feature>
<dbReference type="InterPro" id="IPR042222">
    <property type="entry name" value="Dynein_2_N"/>
</dbReference>
<evidence type="ECO:0000256" key="2">
    <source>
        <dbReference type="ARBA" id="ARBA00004430"/>
    </source>
</evidence>
<evidence type="ECO:0000259" key="15">
    <source>
        <dbReference type="Pfam" id="PF03028"/>
    </source>
</evidence>
<dbReference type="Gene3D" id="1.10.472.130">
    <property type="match status" value="1"/>
</dbReference>
<dbReference type="InterPro" id="IPR026983">
    <property type="entry name" value="DHC"/>
</dbReference>
<dbReference type="InterPro" id="IPR041466">
    <property type="entry name" value="Dynein_AAA5_ext"/>
</dbReference>
<dbReference type="InterPro" id="IPR042228">
    <property type="entry name" value="Dynein_linker_3"/>
</dbReference>
<dbReference type="Pfam" id="PF12780">
    <property type="entry name" value="AAA_8"/>
    <property type="match status" value="1"/>
</dbReference>
<dbReference type="KEGG" id="gtt:GUITHDRAFT_102137"/>
<accession>L1JVK6</accession>
<keyword evidence="5" id="KW-0493">Microtubule</keyword>
<dbReference type="Gene3D" id="1.10.287.2620">
    <property type="match status" value="1"/>
</dbReference>
<dbReference type="Pfam" id="PF08393">
    <property type="entry name" value="DHC_N2"/>
    <property type="match status" value="1"/>
</dbReference>
<dbReference type="GeneID" id="17308837"/>
<dbReference type="FunFam" id="1.20.58.1120:FF:000001">
    <property type="entry name" value="dynein heavy chain 2, axonemal"/>
    <property type="match status" value="1"/>
</dbReference>
<dbReference type="Gene3D" id="1.20.1270.280">
    <property type="match status" value="1"/>
</dbReference>
<dbReference type="PaxDb" id="55529-EKX52235"/>
<feature type="domain" description="Dynein heavy chain ATP-binding dynein motor region" evidence="20">
    <location>
        <begin position="2655"/>
        <end position="2876"/>
    </location>
</feature>
<protein>
    <recommendedName>
        <fullName evidence="28">Dynein heavy chain</fullName>
    </recommendedName>
</protein>
<dbReference type="InterPro" id="IPR035706">
    <property type="entry name" value="AAA_9"/>
</dbReference>
<dbReference type="FunFam" id="3.40.50.300:FF:000223">
    <property type="entry name" value="Dynein heavy chain 3, axonemal"/>
    <property type="match status" value="1"/>
</dbReference>
<dbReference type="Gene3D" id="3.40.50.300">
    <property type="entry name" value="P-loop containing nucleotide triphosphate hydrolases"/>
    <property type="match status" value="6"/>
</dbReference>
<dbReference type="EnsemblProtists" id="EKX52235">
    <property type="protein sequence ID" value="EKX52235"/>
    <property type="gene ID" value="GUITHDRAFT_102137"/>
</dbReference>
<dbReference type="Pfam" id="PF12774">
    <property type="entry name" value="AAA_6"/>
    <property type="match status" value="1"/>
</dbReference>
<reference evidence="27" key="2">
    <citation type="submission" date="2012-11" db="EMBL/GenBank/DDBJ databases">
        <authorList>
            <person name="Kuo A."/>
            <person name="Curtis B.A."/>
            <person name="Tanifuji G."/>
            <person name="Burki F."/>
            <person name="Gruber A."/>
            <person name="Irimia M."/>
            <person name="Maruyama S."/>
            <person name="Arias M.C."/>
            <person name="Ball S.G."/>
            <person name="Gile G.H."/>
            <person name="Hirakawa Y."/>
            <person name="Hopkins J.F."/>
            <person name="Rensing S.A."/>
            <person name="Schmutz J."/>
            <person name="Symeonidi A."/>
            <person name="Elias M."/>
            <person name="Eveleigh R.J."/>
            <person name="Herman E.K."/>
            <person name="Klute M.J."/>
            <person name="Nakayama T."/>
            <person name="Obornik M."/>
            <person name="Reyes-Prieto A."/>
            <person name="Armbrust E.V."/>
            <person name="Aves S.J."/>
            <person name="Beiko R.G."/>
            <person name="Coutinho P."/>
            <person name="Dacks J.B."/>
            <person name="Durnford D.G."/>
            <person name="Fast N.M."/>
            <person name="Green B.R."/>
            <person name="Grisdale C."/>
            <person name="Hempe F."/>
            <person name="Henrissat B."/>
            <person name="Hoppner M.P."/>
            <person name="Ishida K.-I."/>
            <person name="Kim E."/>
            <person name="Koreny L."/>
            <person name="Kroth P.G."/>
            <person name="Liu Y."/>
            <person name="Malik S.-B."/>
            <person name="Maier U.G."/>
            <person name="McRose D."/>
            <person name="Mock T."/>
            <person name="Neilson J.A."/>
            <person name="Onodera N.T."/>
            <person name="Poole A.M."/>
            <person name="Pritham E.J."/>
            <person name="Richards T.A."/>
            <person name="Rocap G."/>
            <person name="Roy S.W."/>
            <person name="Sarai C."/>
            <person name="Schaack S."/>
            <person name="Shirato S."/>
            <person name="Slamovits C.H."/>
            <person name="Spencer D.F."/>
            <person name="Suzuki S."/>
            <person name="Worden A.Z."/>
            <person name="Zauner S."/>
            <person name="Barry K."/>
            <person name="Bell C."/>
            <person name="Bharti A.K."/>
            <person name="Crow J.A."/>
            <person name="Grimwood J."/>
            <person name="Kramer R."/>
            <person name="Lindquist E."/>
            <person name="Lucas S."/>
            <person name="Salamov A."/>
            <person name="McFadden G.I."/>
            <person name="Lane C.E."/>
            <person name="Keeling P.J."/>
            <person name="Gray M.W."/>
            <person name="Grigoriev I.V."/>
            <person name="Archibald J.M."/>
        </authorList>
    </citation>
    <scope>NUCLEOTIDE SEQUENCE</scope>
    <source>
        <strain evidence="27">CCMP2712</strain>
    </source>
</reference>
<dbReference type="GO" id="GO:0051959">
    <property type="term" value="F:dynein light intermediate chain binding"/>
    <property type="evidence" value="ECO:0007669"/>
    <property type="project" value="InterPro"/>
</dbReference>
<dbReference type="FunFam" id="1.20.140.100:FF:000004">
    <property type="entry name" value="Dynein axonemal heavy chain 6"/>
    <property type="match status" value="1"/>
</dbReference>
<feature type="coiled-coil region" evidence="14">
    <location>
        <begin position="2504"/>
        <end position="2559"/>
    </location>
</feature>
<feature type="domain" description="Dynein heavy chain C-terminal" evidence="24">
    <location>
        <begin position="3410"/>
        <end position="3713"/>
    </location>
</feature>
<dbReference type="SUPFAM" id="SSF52540">
    <property type="entry name" value="P-loop containing nucleoside triphosphate hydrolases"/>
    <property type="match status" value="4"/>
</dbReference>
<dbReference type="Proteomes" id="UP000011087">
    <property type="component" value="Unassembled WGS sequence"/>
</dbReference>
<dbReference type="Pfam" id="PF17857">
    <property type="entry name" value="AAA_lid_1"/>
    <property type="match status" value="1"/>
</dbReference>
<evidence type="ECO:0000259" key="18">
    <source>
        <dbReference type="Pfam" id="PF12777"/>
    </source>
</evidence>
<feature type="domain" description="Dynein heavy chain AAA lid" evidence="23">
    <location>
        <begin position="3266"/>
        <end position="3404"/>
    </location>
</feature>
<evidence type="ECO:0000256" key="7">
    <source>
        <dbReference type="ARBA" id="ARBA00022840"/>
    </source>
</evidence>
<dbReference type="InterPro" id="IPR013602">
    <property type="entry name" value="Dynein_heavy_linker"/>
</dbReference>
<evidence type="ECO:0000256" key="12">
    <source>
        <dbReference type="ARBA" id="ARBA00023212"/>
    </source>
</evidence>
<dbReference type="RefSeq" id="XP_005839215.1">
    <property type="nucleotide sequence ID" value="XM_005839158.1"/>
</dbReference>
<evidence type="ECO:0000256" key="9">
    <source>
        <dbReference type="ARBA" id="ARBA00023054"/>
    </source>
</evidence>
<organism evidence="25">
    <name type="scientific">Guillardia theta (strain CCMP2712)</name>
    <name type="common">Cryptophyte</name>
    <dbReference type="NCBI Taxonomy" id="905079"/>
    <lineage>
        <taxon>Eukaryota</taxon>
        <taxon>Cryptophyceae</taxon>
        <taxon>Pyrenomonadales</taxon>
        <taxon>Geminigeraceae</taxon>
        <taxon>Guillardia</taxon>
    </lineage>
</organism>
<dbReference type="InterPro" id="IPR042219">
    <property type="entry name" value="AAA_lid_11_sf"/>
</dbReference>
<evidence type="ECO:0000256" key="13">
    <source>
        <dbReference type="ARBA" id="ARBA00023273"/>
    </source>
</evidence>
<feature type="domain" description="Dynein heavy chain coiled coil stalk" evidence="18">
    <location>
        <begin position="2284"/>
        <end position="2623"/>
    </location>
</feature>
<evidence type="ECO:0000256" key="8">
    <source>
        <dbReference type="ARBA" id="ARBA00023017"/>
    </source>
</evidence>
<name>L1JVK6_GUITC</name>
<evidence type="ECO:0000259" key="22">
    <source>
        <dbReference type="Pfam" id="PF17857"/>
    </source>
</evidence>
<evidence type="ECO:0000259" key="23">
    <source>
        <dbReference type="Pfam" id="PF18198"/>
    </source>
</evidence>
<dbReference type="Gene3D" id="3.20.180.20">
    <property type="entry name" value="Dynein heavy chain, N-terminal domain 2"/>
    <property type="match status" value="1"/>
</dbReference>
<feature type="domain" description="Dynein heavy chain AAA module D4" evidence="19">
    <location>
        <begin position="2066"/>
        <end position="2173"/>
    </location>
</feature>
<evidence type="ECO:0000256" key="6">
    <source>
        <dbReference type="ARBA" id="ARBA00022741"/>
    </source>
</evidence>
<feature type="domain" description="Dynein heavy chain AAA 5 extension" evidence="21">
    <location>
        <begin position="1583"/>
        <end position="1704"/>
    </location>
</feature>
<dbReference type="FunFam" id="1.10.287.2620:FF:000002">
    <property type="entry name" value="Dynein heavy chain 2, axonemal"/>
    <property type="match status" value="1"/>
</dbReference>
<dbReference type="Gene3D" id="1.10.8.1220">
    <property type="match status" value="1"/>
</dbReference>
<dbReference type="InterPro" id="IPR024743">
    <property type="entry name" value="Dynein_HC_stalk"/>
</dbReference>
<dbReference type="STRING" id="905079.L1JVK6"/>
<dbReference type="Gene3D" id="1.20.140.100">
    <property type="entry name" value="Dynein heavy chain, N-terminal domain 2"/>
    <property type="match status" value="1"/>
</dbReference>
<sequence length="3717" mass="425400">MPIDGNANLGDESLKRINVSVLSSNKLLSLKGTNKFENLTEEIMLDYNRSFDIRRTFLGQPQAVLALQSVQKESYKIMGTKLFQVDLLSTTDAEHFRQLQADQLKGSIHILKRSWIDAIRNGVKDNLDSLATDNELSLEINDKMMEDFSCQLIEESCKEYSRFLKIAASYDVEIHGTKDVRSTYVHPFNSAIKERIPLFSLELCPQDGAFDFSVPIDTFINDPVKIFDDAIETLQDIPLIETGILKKMFMGKPKFLKVVTPDSDFAKSIRKDILEDMKKACNHLKDYIRQYDDFLEFMNMDLTEYVRSYEEKETSLIEDEKEIEERLREKQRIVDEIPTFITAGMFHIKLESVNKFLSQKCDTLIRMIMSLSAEKAASKSKIVNEKYSEVYQRLQIPYKTIEDIVDLEEYIKEIPKETNQAHEVLEEMLSQFEFLDRFNFQLTDEQFSDKWNAYGCPKRIDERVNELTLQIQKDRAALANEMKTEQDAFEKELDEIDKAVDEFHQYSNLDEIEVIGQEIREKSALLKSFSERVKLYQSRENLFGVNQTNYDRLSRISKSFEPYAQLWISGDDWRKWQQAWMSDSFTNLDPEGMEKDITEASRNLYKAIKSFEEVPPCQQAAQKLWKEIEEFKPLMPTITALRNPGLRDRHWDLMSSELGYEIHTDKNLKSLKDLVEMKLFEHEESLVKVSDSASKEFAIESALEKMMNEWSTMEFEIVSYRETGTYVLKGADDIQQVLDDHIVMTQAMSFSPFNKPHAEKLESWAKRLNNISEIIEQWLNCQRNWMYLEPIFSSDDIMKQLPTEGQKFRTCDRLWRKYLGMAHESPNCLQFSDTEDLLSIFSQAYSTLEQVQKGLSDYLESKRQSFARFYFLSNEELLEILSQTKDPKAVQPHLRKCFEAIHRVEFEDDLAMSCMFSGEGEKVVWDSTVYPEGNVEFWLTDVERMMRMSVNTHMAKSMKSYLETDRKQWVLEWPGQVILGVDQAYWSKETGEAIENDDLKGYHKKCHEQLLDITTLVRLPLTSLQRVSLGALVTLDVHGRDVVEKLSLAGVKQASDFEWVAQLRYYWKTSDQAFSGSECLFLMQVENSFRYGCEYLGNSMRLVVTPLTDRIYLTLTGALGMALGGAPAGPAGTGKTETTKDLAKAMAKQCIVFNCQEGMDYIMVGKFFKGLAMSGAWACFDEFNRINIEVLSVIAQQLLTINQAIVNKLERFVFEGVEISLNPENASFITMNPGYAGRTELPDNLKILFRPVACMVPNYALIGEIRLFSFGFENPRELAEKMVNCFKLSSEQLSSQDHYDFGMRAVNTVISAAGNNKRMNPDFDEAILMLRALKDSNLPKFLSDDIVLFSGIISDLFPGVKLPDPDYGSLMKKMKEITASLGLQCVDMFLEKAIQIYDVTVLRHGLMTVGPAGGGKTCCKNMLAKTLTTLKKESDEYYEVRQLVMNPKSITMGQLYGSFDEATHEWEDGVLCKLFRDAVYDVSERQKWVIFDGPVDALWIESMNTVLDENKKLCLVSGEIITMTNWMRMIFEVEDLAVASPATVSRVGIIYLDPSATVGTQAMVASWLQTLPHDLSRYGKDFKKLFDQLLDDALDFHYRELSEYVRTVEPNRWRSVLNIIDGFLKDYRVREGETVEKEKVENFKNNIEPIFLFSLTWGIAGSCDDKSRNKFNDWIRMKKTLPQKGSVFDYIFNVEEGKWQGWMETVPPVKIDPRKPFSDLLVPTKESISSSFMIDHICTQLKHVLCVGPTGTGKTVTIKQKLMNDMDSSVYNPVFLMFSAQTSANQTQDIIDSKMDKRRKGVYGPPAGKKYIIFVDDLNMPQREVYFAQPPIEILRQWMDHGGWYDRKTHQFNSIIDVMFVGAMGPPGGGRQPVTNRFLRHFTHLAFPEFSDKSMKIIFGKILSTHLENFFPASMLSLVDPICDASLELYHKALAELLPTPSKSHYTFNLRDFARIFQGIMMADSKKLAEDSDVFIRLWAHECTRIFRDRLTDQQDREWFDRALISLTSAHFQKPWGDLVKTDRIFFNDFMSSQANSYAEVEDQVKLRKTIESFLEDYNAQTNKPMNLVMFLDAIDHVCRISRILRQPKGNALLLGVGGSGRQSLTRVAAFIAQMSCMQIEISKGYGRNEWKDDIKKVLLQAGKDGKPTVFLFTDSQIAMESFLEDINGILNSVGNAFRTRLRNFPSLVTCCTIDWFMEWPAEALRGVAEEAFAGINFSEDKTKNGIVSLCRDIHQGVEHTSIRYALEMRRHNYVTPTSYLELLNIFKHVLSEKRNELSVSKKRLSVGLDKLDSTEKDVAVMKIELIDLQPVLEKTAIEVEELMKKIEADKQMASEKKAVVEVEEEAASKKATECKEIKDSAEAGLAEALPALDEAVACLKNLKMSDIGEVAKYSHPPALVKLVIESLCIMFQIAPTKVGEAGKKVDDFWIPGKKLLGDAKGLLDRMFDYDKDHIPDKVIKSIQKYIDNPDFLPAKIESVSKACTAMCQWTRAMHTYHYVALDVEPKRIALAKAEKELQEVESNLAVLQSQLKEITDGLQRLEADFEAAVAKKSELAAKAEDCKVKLDRADRLLGGLGGEKVRWQETVKQIEGSLINVIGDCIVASGGIAYLGAFTASYREDQESDWRNKLKDYDIPFTEGAGVMKTLSNPVQIRSWTISGLPTDSLSIENAIILSKSMRWCLMIDPQGQANKWIKNMQKENGLEVIKLSDKEYLRSLVNAVRFGKPVLLENVGEELDPALEPVLLKQIFKQGGTEMIKIGDETIAYHPDFNFFITSKLPNPHYNPETCVKITLLNFTVNQNGLEDQILGIVVGKERPDLQEQKNQLVVSMANMRKTQKELEDKILKLLADSDGDILADESLITVLSEAKITSDEIKIKVSEAEKTEKEIDETRETYRPIAFKSSLMFFCVSDLALVDTMYQYSLQWFLGLFEMGLENSGASDDVEQRSSNINEYFTYSLYVNICRGLFERSKLLFSFTLCIKLMMGENKIDPAEWRFLLAGATNNETHLPNPAKEWLVESSWLDISDLSKLETFQGLDQDITDNIEDWRRYFDSNTCYKDQLPGKWNDLLFPFQKLLVLRSLRQDKVQEGIMTFVANEMEPKYIEPPSFNLPLAFEDSSPTCPLIFILSSGADPTMSWISFAEERGMSERLDSISLGQGQGPIAERKLSQCGKLGSWLLLQNCHLAVSWMPRMEAIIDAFDGSELHPDFRLWLTAMPSPHFPVAVLQNAVKMTLEPPKGLKANVIGSFKDFSDEYFQECKQVDAFKKMIFSLCWFHAIMQERRKFGPLGWNISYDFSNSDRDCCITQLRTFLDKYDFVPFKVIRELSGDVNYGGRITDDWDRRCMNTLLVEYVCPEAMEEGYKYSSDINYIQPHATTHEEYMEFLRSWPLQANPEAFGLHENADITCAQNEVKELFETILSLQPRVSGGGGMNREEVIDHTAESILKRLPEPWLLIDIQKKYPVKYEQSLNTVIQQECIRYNKLLVVMKQTLKDVRAALKGMVVMSAELDSLANSLFNNQVPAMWESKAYPSLKPLVLWVDDLLRRTEFIQHWIDHGLPVTFWISGFFFPQAFLTGVQQNFARKKQIGIDTISFEFRNQDVDHTEIKEPIEDGAIVWGLFLEGARWSVEEHSLIESRPKELFTPYVPVWLAPVQNRPPKDPATTLMCPCYKILTRKGVLSTTGHSTNFVVTFEVPTKLKPQHWIKRGVALFLALAY</sequence>
<comment type="subcellular location">
    <subcellularLocation>
        <location evidence="2">Cytoplasm</location>
        <location evidence="2">Cytoskeleton</location>
        <location evidence="2">Cilium axoneme</location>
    </subcellularLocation>
    <subcellularLocation>
        <location evidence="1">Plastid</location>
        <location evidence="1">Chloroplast</location>
    </subcellularLocation>
</comment>
<dbReference type="InterPro" id="IPR004273">
    <property type="entry name" value="Dynein_heavy_D6_P-loop"/>
</dbReference>
<keyword evidence="13" id="KW-0966">Cell projection</keyword>
<dbReference type="FunFam" id="1.10.8.720:FF:000001">
    <property type="entry name" value="dynein heavy chain 7, axonemal"/>
    <property type="match status" value="1"/>
</dbReference>
<evidence type="ECO:0000313" key="25">
    <source>
        <dbReference type="EMBL" id="EKX52235.1"/>
    </source>
</evidence>
<evidence type="ECO:0000259" key="17">
    <source>
        <dbReference type="Pfam" id="PF12774"/>
    </source>
</evidence>
<dbReference type="Pfam" id="PF18199">
    <property type="entry name" value="Dynein_C"/>
    <property type="match status" value="1"/>
</dbReference>
<dbReference type="GO" id="GO:0008569">
    <property type="term" value="F:minus-end-directed microtubule motor activity"/>
    <property type="evidence" value="ECO:0007669"/>
    <property type="project" value="InterPro"/>
</dbReference>
<feature type="domain" description="Dynein heavy chain region D6 P-loop" evidence="15">
    <location>
        <begin position="3121"/>
        <end position="3234"/>
    </location>
</feature>
<dbReference type="GO" id="GO:0009507">
    <property type="term" value="C:chloroplast"/>
    <property type="evidence" value="ECO:0007669"/>
    <property type="project" value="UniProtKB-SubCell"/>
</dbReference>
<evidence type="ECO:0000313" key="27">
    <source>
        <dbReference type="Proteomes" id="UP000011087"/>
    </source>
</evidence>
<dbReference type="InterPro" id="IPR041658">
    <property type="entry name" value="AAA_lid_11"/>
</dbReference>
<evidence type="ECO:0000259" key="20">
    <source>
        <dbReference type="Pfam" id="PF12781"/>
    </source>
</evidence>
<dbReference type="Pfam" id="PF12781">
    <property type="entry name" value="AAA_9"/>
    <property type="match status" value="1"/>
</dbReference>
<evidence type="ECO:0000256" key="3">
    <source>
        <dbReference type="ARBA" id="ARBA00008887"/>
    </source>
</evidence>
<evidence type="ECO:0000256" key="14">
    <source>
        <dbReference type="SAM" id="Coils"/>
    </source>
</evidence>
<dbReference type="Gene3D" id="1.20.58.1120">
    <property type="match status" value="1"/>
</dbReference>
<dbReference type="Pfam" id="PF12777">
    <property type="entry name" value="MT"/>
    <property type="match status" value="1"/>
</dbReference>
<feature type="domain" description="Dynein heavy chain linker" evidence="16">
    <location>
        <begin position="553"/>
        <end position="956"/>
    </location>
</feature>
<keyword evidence="7" id="KW-0067">ATP-binding</keyword>
<dbReference type="Pfam" id="PF17852">
    <property type="entry name" value="Dynein_AAA_lid"/>
    <property type="match status" value="1"/>
</dbReference>
<evidence type="ECO:0000259" key="16">
    <source>
        <dbReference type="Pfam" id="PF08393"/>
    </source>
</evidence>
<evidence type="ECO:0000313" key="26">
    <source>
        <dbReference type="EnsemblProtists" id="EKX52235"/>
    </source>
</evidence>
<dbReference type="Gene3D" id="1.10.8.720">
    <property type="entry name" value="Region D6 of dynein motor"/>
    <property type="match status" value="1"/>
</dbReference>
<reference evidence="25 27" key="1">
    <citation type="journal article" date="2012" name="Nature">
        <title>Algal genomes reveal evolutionary mosaicism and the fate of nucleomorphs.</title>
        <authorList>
            <consortium name="DOE Joint Genome Institute"/>
            <person name="Curtis B.A."/>
            <person name="Tanifuji G."/>
            <person name="Burki F."/>
            <person name="Gruber A."/>
            <person name="Irimia M."/>
            <person name="Maruyama S."/>
            <person name="Arias M.C."/>
            <person name="Ball S.G."/>
            <person name="Gile G.H."/>
            <person name="Hirakawa Y."/>
            <person name="Hopkins J.F."/>
            <person name="Kuo A."/>
            <person name="Rensing S.A."/>
            <person name="Schmutz J."/>
            <person name="Symeonidi A."/>
            <person name="Elias M."/>
            <person name="Eveleigh R.J."/>
            <person name="Herman E.K."/>
            <person name="Klute M.J."/>
            <person name="Nakayama T."/>
            <person name="Obornik M."/>
            <person name="Reyes-Prieto A."/>
            <person name="Armbrust E.V."/>
            <person name="Aves S.J."/>
            <person name="Beiko R.G."/>
            <person name="Coutinho P."/>
            <person name="Dacks J.B."/>
            <person name="Durnford D.G."/>
            <person name="Fast N.M."/>
            <person name="Green B.R."/>
            <person name="Grisdale C.J."/>
            <person name="Hempel F."/>
            <person name="Henrissat B."/>
            <person name="Hoppner M.P."/>
            <person name="Ishida K."/>
            <person name="Kim E."/>
            <person name="Koreny L."/>
            <person name="Kroth P.G."/>
            <person name="Liu Y."/>
            <person name="Malik S.B."/>
            <person name="Maier U.G."/>
            <person name="McRose D."/>
            <person name="Mock T."/>
            <person name="Neilson J.A."/>
            <person name="Onodera N.T."/>
            <person name="Poole A.M."/>
            <person name="Pritham E.J."/>
            <person name="Richards T.A."/>
            <person name="Rocap G."/>
            <person name="Roy S.W."/>
            <person name="Sarai C."/>
            <person name="Schaack S."/>
            <person name="Shirato S."/>
            <person name="Slamovits C.H."/>
            <person name="Spencer D.F."/>
            <person name="Suzuki S."/>
            <person name="Worden A.Z."/>
            <person name="Zauner S."/>
            <person name="Barry K."/>
            <person name="Bell C."/>
            <person name="Bharti A.K."/>
            <person name="Crow J.A."/>
            <person name="Grimwood J."/>
            <person name="Kramer R."/>
            <person name="Lindquist E."/>
            <person name="Lucas S."/>
            <person name="Salamov A."/>
            <person name="McFadden G.I."/>
            <person name="Lane C.E."/>
            <person name="Keeling P.J."/>
            <person name="Gray M.W."/>
            <person name="Grigoriev I.V."/>
            <person name="Archibald J.M."/>
        </authorList>
    </citation>
    <scope>NUCLEOTIDE SEQUENCE</scope>
    <source>
        <strain evidence="25 27">CCMP2712</strain>
    </source>
</reference>
<dbReference type="InterPro" id="IPR027417">
    <property type="entry name" value="P-loop_NTPase"/>
</dbReference>
<dbReference type="FunFam" id="3.40.50.300:FF:000362">
    <property type="entry name" value="Dynein, axonemal, heavy chain 6"/>
    <property type="match status" value="1"/>
</dbReference>
<dbReference type="GO" id="GO:0005524">
    <property type="term" value="F:ATP binding"/>
    <property type="evidence" value="ECO:0007669"/>
    <property type="project" value="UniProtKB-KW"/>
</dbReference>
<keyword evidence="6" id="KW-0547">Nucleotide-binding</keyword>
<reference evidence="26" key="3">
    <citation type="submission" date="2016-03" db="UniProtKB">
        <authorList>
            <consortium name="EnsemblProtists"/>
        </authorList>
    </citation>
    <scope>IDENTIFICATION</scope>
</reference>
<dbReference type="FunFam" id="3.10.490.20:FF:000009">
    <property type="entry name" value="Dynein heavy chain 4"/>
    <property type="match status" value="1"/>
</dbReference>
<proteinExistence type="inferred from homology"/>
<dbReference type="FunFam" id="3.40.50.300:FF:000063">
    <property type="entry name" value="dynein heavy chain 6, axonemal"/>
    <property type="match status" value="1"/>
</dbReference>
<dbReference type="PANTHER" id="PTHR22878">
    <property type="entry name" value="DYNEIN HEAVY CHAIN 6, AXONEMAL-LIKE-RELATED"/>
    <property type="match status" value="1"/>
</dbReference>
<dbReference type="InterPro" id="IPR035699">
    <property type="entry name" value="AAA_6"/>
</dbReference>
<evidence type="ECO:0000256" key="4">
    <source>
        <dbReference type="ARBA" id="ARBA00022490"/>
    </source>
</evidence>
<dbReference type="InterPro" id="IPR024317">
    <property type="entry name" value="Dynein_heavy_chain_D4_dom"/>
</dbReference>
<dbReference type="FunFam" id="1.20.920.30:FF:000009">
    <property type="entry name" value="Dynein heavy chain 9"/>
    <property type="match status" value="1"/>
</dbReference>
<dbReference type="InterPro" id="IPR043160">
    <property type="entry name" value="Dynein_C_barrel"/>
</dbReference>
<dbReference type="Pfam" id="PF18198">
    <property type="entry name" value="AAA_lid_11"/>
    <property type="match status" value="1"/>
</dbReference>
<dbReference type="HOGENOM" id="CLU_000038_0_1_1"/>
<dbReference type="FunFam" id="3.20.180.20:FF:000003">
    <property type="entry name" value="Dynein heavy chain 12, axonemal"/>
    <property type="match status" value="1"/>
</dbReference>
<dbReference type="Gene3D" id="3.10.490.20">
    <property type="match status" value="1"/>
</dbReference>
<keyword evidence="8" id="KW-0243">Dynein</keyword>
<keyword evidence="10" id="KW-0969">Cilium</keyword>
<dbReference type="PANTHER" id="PTHR22878:SF68">
    <property type="entry name" value="DYNEIN HEAVY CHAIN 6, AXONEMAL-LIKE"/>
    <property type="match status" value="1"/>
</dbReference>
<dbReference type="OrthoDB" id="447173at2759"/>
<gene>
    <name evidence="25" type="ORF">GUITHDRAFT_102137</name>
</gene>
<keyword evidence="27" id="KW-1185">Reference proteome</keyword>
<dbReference type="Gene3D" id="1.20.920.20">
    <property type="match status" value="1"/>
</dbReference>
<dbReference type="GO" id="GO:0005930">
    <property type="term" value="C:axoneme"/>
    <property type="evidence" value="ECO:0007669"/>
    <property type="project" value="UniProtKB-SubCell"/>
</dbReference>
<dbReference type="Gene3D" id="1.20.920.30">
    <property type="match status" value="1"/>
</dbReference>
<keyword evidence="4" id="KW-0963">Cytoplasm</keyword>
<evidence type="ECO:0000259" key="19">
    <source>
        <dbReference type="Pfam" id="PF12780"/>
    </source>
</evidence>
<dbReference type="Pfam" id="PF12775">
    <property type="entry name" value="AAA_7"/>
    <property type="match status" value="1"/>
</dbReference>
<evidence type="ECO:0000259" key="21">
    <source>
        <dbReference type="Pfam" id="PF17852"/>
    </source>
</evidence>